<comment type="caution">
    <text evidence="8">The sequence shown here is derived from an EMBL/GenBank/DDBJ whole genome shotgun (WGS) entry which is preliminary data.</text>
</comment>
<evidence type="ECO:0000256" key="2">
    <source>
        <dbReference type="ARBA" id="ARBA00009533"/>
    </source>
</evidence>
<protein>
    <recommendedName>
        <fullName evidence="10">Glutamate decarboxylase</fullName>
    </recommendedName>
</protein>
<accession>A0AAW1PJ18</accession>
<dbReference type="GO" id="GO:0005737">
    <property type="term" value="C:cytoplasm"/>
    <property type="evidence" value="ECO:0007669"/>
    <property type="project" value="TreeGrafter"/>
</dbReference>
<evidence type="ECO:0000256" key="6">
    <source>
        <dbReference type="PIRSR" id="PIRSR602129-50"/>
    </source>
</evidence>
<dbReference type="GO" id="GO:0019752">
    <property type="term" value="P:carboxylic acid metabolic process"/>
    <property type="evidence" value="ECO:0007669"/>
    <property type="project" value="InterPro"/>
</dbReference>
<dbReference type="InterPro" id="IPR015421">
    <property type="entry name" value="PyrdxlP-dep_Trfase_major"/>
</dbReference>
<dbReference type="PANTHER" id="PTHR45677:SF8">
    <property type="entry name" value="CYSTEINE SULFINIC ACID DECARBOXYLASE"/>
    <property type="match status" value="1"/>
</dbReference>
<organism evidence="8 9">
    <name type="scientific">Symbiochloris irregularis</name>
    <dbReference type="NCBI Taxonomy" id="706552"/>
    <lineage>
        <taxon>Eukaryota</taxon>
        <taxon>Viridiplantae</taxon>
        <taxon>Chlorophyta</taxon>
        <taxon>core chlorophytes</taxon>
        <taxon>Trebouxiophyceae</taxon>
        <taxon>Trebouxiales</taxon>
        <taxon>Trebouxiaceae</taxon>
        <taxon>Symbiochloris</taxon>
    </lineage>
</organism>
<evidence type="ECO:0000256" key="7">
    <source>
        <dbReference type="RuleBase" id="RU000382"/>
    </source>
</evidence>
<dbReference type="GO" id="GO:0030170">
    <property type="term" value="F:pyridoxal phosphate binding"/>
    <property type="evidence" value="ECO:0007669"/>
    <property type="project" value="InterPro"/>
</dbReference>
<evidence type="ECO:0000313" key="8">
    <source>
        <dbReference type="EMBL" id="KAK9808552.1"/>
    </source>
</evidence>
<dbReference type="PANTHER" id="PTHR45677">
    <property type="entry name" value="GLUTAMATE DECARBOXYLASE-RELATED"/>
    <property type="match status" value="1"/>
</dbReference>
<proteinExistence type="inferred from homology"/>
<comment type="similarity">
    <text evidence="2 7">Belongs to the group II decarboxylase family.</text>
</comment>
<dbReference type="InterPro" id="IPR015424">
    <property type="entry name" value="PyrdxlP-dep_Trfase"/>
</dbReference>
<dbReference type="Proteomes" id="UP001465755">
    <property type="component" value="Unassembled WGS sequence"/>
</dbReference>
<dbReference type="PROSITE" id="PS00392">
    <property type="entry name" value="DDC_GAD_HDC_YDC"/>
    <property type="match status" value="1"/>
</dbReference>
<evidence type="ECO:0000256" key="5">
    <source>
        <dbReference type="ARBA" id="ARBA00023239"/>
    </source>
</evidence>
<dbReference type="EMBL" id="JALJOQ010000022">
    <property type="protein sequence ID" value="KAK9808552.1"/>
    <property type="molecule type" value="Genomic_DNA"/>
</dbReference>
<evidence type="ECO:0000313" key="9">
    <source>
        <dbReference type="Proteomes" id="UP001465755"/>
    </source>
</evidence>
<evidence type="ECO:0000256" key="3">
    <source>
        <dbReference type="ARBA" id="ARBA00022793"/>
    </source>
</evidence>
<name>A0AAW1PJ18_9CHLO</name>
<comment type="cofactor">
    <cofactor evidence="1 6 7">
        <name>pyridoxal 5'-phosphate</name>
        <dbReference type="ChEBI" id="CHEBI:597326"/>
    </cofactor>
</comment>
<dbReference type="InterPro" id="IPR002129">
    <property type="entry name" value="PyrdxlP-dep_de-COase"/>
</dbReference>
<sequence>MCPTADTSQDLIGQITLLLCDYLRSQGDQSQPVSRVLGPEQLQQVFAAAGIPLSLEDSHEGTAPKELLAAVRLALQYSVRTGSPKFLNQLYARADPISLAADWLVSALNCNVHTYEAAPVLTAVEVEVLDKLAACIGEPYTSTHDGLFVPGGSLSNYYGIHLARNRADPQYKQRGSYGGPCMVAFTSEHAHYSYLKAAFVTGLGTDNLISIPCDAAGGILPDKLEQAINSAKAVGKVPFFVGATAGTTVLGGFDPFQDLAAICTRHNLWLHIDGAWGAACLLSPRHRHLMEGCEQADSLAWNPHKLMGLPLQCAAFLTRHPGMLKASCGANASYLFGEDRLHADYDLGDKTMLCGRRGDAFKLWLEWKAYGTAGFARKVEHSFRLAEHFEKAVRASGGKFALVQARSYVNVCFWWVPPPMRPFTADSAPSEALDTLAKVTPAIKSKMQHAGDALINFQPLGSLPNFFRIVFSSALSIREEDLDGLLNRMDQYGQGVWQAARQPDLQPML</sequence>
<evidence type="ECO:0008006" key="10">
    <source>
        <dbReference type="Google" id="ProtNLM"/>
    </source>
</evidence>
<dbReference type="Pfam" id="PF00282">
    <property type="entry name" value="Pyridoxal_deC"/>
    <property type="match status" value="1"/>
</dbReference>
<dbReference type="SUPFAM" id="SSF53383">
    <property type="entry name" value="PLP-dependent transferases"/>
    <property type="match status" value="1"/>
</dbReference>
<keyword evidence="5 7" id="KW-0456">Lyase</keyword>
<dbReference type="GO" id="GO:0016831">
    <property type="term" value="F:carboxy-lyase activity"/>
    <property type="evidence" value="ECO:0007669"/>
    <property type="project" value="UniProtKB-KW"/>
</dbReference>
<dbReference type="Gene3D" id="3.40.640.10">
    <property type="entry name" value="Type I PLP-dependent aspartate aminotransferase-like (Major domain)"/>
    <property type="match status" value="1"/>
</dbReference>
<evidence type="ECO:0000256" key="1">
    <source>
        <dbReference type="ARBA" id="ARBA00001933"/>
    </source>
</evidence>
<keyword evidence="9" id="KW-1185">Reference proteome</keyword>
<keyword evidence="4 6" id="KW-0663">Pyridoxal phosphate</keyword>
<reference evidence="8 9" key="1">
    <citation type="journal article" date="2024" name="Nat. Commun.">
        <title>Phylogenomics reveals the evolutionary origins of lichenization in chlorophyte algae.</title>
        <authorList>
            <person name="Puginier C."/>
            <person name="Libourel C."/>
            <person name="Otte J."/>
            <person name="Skaloud P."/>
            <person name="Haon M."/>
            <person name="Grisel S."/>
            <person name="Petersen M."/>
            <person name="Berrin J.G."/>
            <person name="Delaux P.M."/>
            <person name="Dal Grande F."/>
            <person name="Keller J."/>
        </authorList>
    </citation>
    <scope>NUCLEOTIDE SEQUENCE [LARGE SCALE GENOMIC DNA]</scope>
    <source>
        <strain evidence="8 9">SAG 2036</strain>
    </source>
</reference>
<keyword evidence="3" id="KW-0210">Decarboxylase</keyword>
<feature type="modified residue" description="N6-(pyridoxal phosphate)lysine" evidence="6">
    <location>
        <position position="305"/>
    </location>
</feature>
<dbReference type="InterPro" id="IPR021115">
    <property type="entry name" value="Pyridoxal-P_BS"/>
</dbReference>
<gene>
    <name evidence="8" type="ORF">WJX73_007613</name>
</gene>
<dbReference type="AlphaFoldDB" id="A0AAW1PJ18"/>
<evidence type="ECO:0000256" key="4">
    <source>
        <dbReference type="ARBA" id="ARBA00022898"/>
    </source>
</evidence>
<dbReference type="Gene3D" id="3.90.1150.170">
    <property type="match status" value="1"/>
</dbReference>